<evidence type="ECO:0000313" key="3">
    <source>
        <dbReference type="Proteomes" id="UP001596250"/>
    </source>
</evidence>
<dbReference type="InterPro" id="IPR002575">
    <property type="entry name" value="Aminoglycoside_PTrfase"/>
</dbReference>
<sequence>MDAKLNILKKYNISELNMLGMGMEAEVYAYGTDRVLKIYNGLTNTRKQETLKAFYDALRREEAGPELPRTYSILQEEGRVVTMEKRISGKSLQDALPAMTREQQEAAMKHYLMAQLQLQKITIFPPLEGYKLFSDNKLSTTRQKDWYHFLKQYIMIKHEEAGFYFARDVEQYEEKLQRLLSLLSSDYDGPYSLIHGDYYPGNVLVDDEGKVTGVIDFGIMTMYGDPLFDIACGWLYFDMYNVLEANLTERYLNVIMNTLGEGVRGRLYLYVLVNSILTANLYSQQCNDGHYLWCVGHLNNPRYLDGMANFR</sequence>
<keyword evidence="3" id="KW-1185">Reference proteome</keyword>
<evidence type="ECO:0000259" key="1">
    <source>
        <dbReference type="PROSITE" id="PS50011"/>
    </source>
</evidence>
<reference evidence="3" key="1">
    <citation type="journal article" date="2019" name="Int. J. Syst. Evol. Microbiol.">
        <title>The Global Catalogue of Microorganisms (GCM) 10K type strain sequencing project: providing services to taxonomists for standard genome sequencing and annotation.</title>
        <authorList>
            <consortium name="The Broad Institute Genomics Platform"/>
            <consortium name="The Broad Institute Genome Sequencing Center for Infectious Disease"/>
            <person name="Wu L."/>
            <person name="Ma J."/>
        </authorList>
    </citation>
    <scope>NUCLEOTIDE SEQUENCE [LARGE SCALE GENOMIC DNA]</scope>
    <source>
        <strain evidence="3">CCM 8749</strain>
    </source>
</reference>
<dbReference type="Gene3D" id="3.90.1200.10">
    <property type="match status" value="1"/>
</dbReference>
<dbReference type="PROSITE" id="PS50011">
    <property type="entry name" value="PROTEIN_KINASE_DOM"/>
    <property type="match status" value="1"/>
</dbReference>
<dbReference type="Gene3D" id="3.30.200.150">
    <property type="match status" value="1"/>
</dbReference>
<protein>
    <submittedName>
        <fullName evidence="2">Aminoglycoside phosphotransferase family protein</fullName>
        <ecNumber evidence="2">2.7.1.-</ecNumber>
    </submittedName>
</protein>
<dbReference type="EC" id="2.7.1.-" evidence="2"/>
<organism evidence="2 3">
    <name type="scientific">Marinicrinis lubricantis</name>
    <dbReference type="NCBI Taxonomy" id="2086470"/>
    <lineage>
        <taxon>Bacteria</taxon>
        <taxon>Bacillati</taxon>
        <taxon>Bacillota</taxon>
        <taxon>Bacilli</taxon>
        <taxon>Bacillales</taxon>
        <taxon>Paenibacillaceae</taxon>
    </lineage>
</organism>
<dbReference type="GO" id="GO:0016740">
    <property type="term" value="F:transferase activity"/>
    <property type="evidence" value="ECO:0007669"/>
    <property type="project" value="UniProtKB-KW"/>
</dbReference>
<dbReference type="RefSeq" id="WP_379892585.1">
    <property type="nucleotide sequence ID" value="NZ_CBCSCT010000018.1"/>
</dbReference>
<dbReference type="Pfam" id="PF01636">
    <property type="entry name" value="APH"/>
    <property type="match status" value="1"/>
</dbReference>
<comment type="caution">
    <text evidence="2">The sequence shown here is derived from an EMBL/GenBank/DDBJ whole genome shotgun (WGS) entry which is preliminary data.</text>
</comment>
<feature type="domain" description="Protein kinase" evidence="1">
    <location>
        <begin position="13"/>
        <end position="311"/>
    </location>
</feature>
<dbReference type="Proteomes" id="UP001596250">
    <property type="component" value="Unassembled WGS sequence"/>
</dbReference>
<proteinExistence type="predicted"/>
<dbReference type="SUPFAM" id="SSF56112">
    <property type="entry name" value="Protein kinase-like (PK-like)"/>
    <property type="match status" value="1"/>
</dbReference>
<keyword evidence="2" id="KW-0808">Transferase</keyword>
<gene>
    <name evidence="2" type="ORF">ACFPXP_03960</name>
</gene>
<name>A0ABW1IKK9_9BACL</name>
<dbReference type="InterPro" id="IPR051678">
    <property type="entry name" value="AGP_Transferase"/>
</dbReference>
<dbReference type="EMBL" id="JBHSQV010000028">
    <property type="protein sequence ID" value="MFC5985593.1"/>
    <property type="molecule type" value="Genomic_DNA"/>
</dbReference>
<dbReference type="InterPro" id="IPR000719">
    <property type="entry name" value="Prot_kinase_dom"/>
</dbReference>
<dbReference type="PANTHER" id="PTHR21310">
    <property type="entry name" value="AMINOGLYCOSIDE PHOSPHOTRANSFERASE-RELATED-RELATED"/>
    <property type="match status" value="1"/>
</dbReference>
<evidence type="ECO:0000313" key="2">
    <source>
        <dbReference type="EMBL" id="MFC5985593.1"/>
    </source>
</evidence>
<dbReference type="InterPro" id="IPR011009">
    <property type="entry name" value="Kinase-like_dom_sf"/>
</dbReference>
<accession>A0ABW1IKK9</accession>